<evidence type="ECO:0000313" key="1">
    <source>
        <dbReference type="EMBL" id="VDM43149.1"/>
    </source>
</evidence>
<sequence length="314" mass="35675">MQNITRMKVGVELSYVNASSDVVLVYGAYRHFISLTLPGMFEPLDQRIESFPFGYDKMTGLFYFFPLIVDRSVVYPEYSSLTDLIATMFDRKVVFLLRHAKRFDPKEERVDRYGIPLLTKVFITERPVLIIEFIQRTRVGGSMHFEDYRQYSHEALFISVADVAYYTTYHLTYNEELGLHGREPYSSTIDVFAHELCGGLVANVAPLLCVALYNGAQDNAEADALDAEISGDIMEGVTMVALRKGVLFCFRMDSSVRSLNRMYNLAAAGNDEDDTLMSDGARAFLVDKLDRKRFVAVIVKADGVHYKTYDVPDM</sequence>
<dbReference type="Proteomes" id="UP000050794">
    <property type="component" value="Unassembled WGS sequence"/>
</dbReference>
<proteinExistence type="predicted"/>
<organism evidence="2 3">
    <name type="scientific">Toxocara canis</name>
    <name type="common">Canine roundworm</name>
    <dbReference type="NCBI Taxonomy" id="6265"/>
    <lineage>
        <taxon>Eukaryota</taxon>
        <taxon>Metazoa</taxon>
        <taxon>Ecdysozoa</taxon>
        <taxon>Nematoda</taxon>
        <taxon>Chromadorea</taxon>
        <taxon>Rhabditida</taxon>
        <taxon>Spirurina</taxon>
        <taxon>Ascaridomorpha</taxon>
        <taxon>Ascaridoidea</taxon>
        <taxon>Toxocaridae</taxon>
        <taxon>Toxocara</taxon>
    </lineage>
</organism>
<evidence type="ECO:0000313" key="3">
    <source>
        <dbReference type="WBParaSite" id="TCNE_0001182801-mRNA-1"/>
    </source>
</evidence>
<reference evidence="3" key="1">
    <citation type="submission" date="2016-06" db="UniProtKB">
        <authorList>
            <consortium name="WormBaseParasite"/>
        </authorList>
    </citation>
    <scope>IDENTIFICATION</scope>
</reference>
<reference evidence="1 2" key="2">
    <citation type="submission" date="2018-11" db="EMBL/GenBank/DDBJ databases">
        <authorList>
            <consortium name="Pathogen Informatics"/>
        </authorList>
    </citation>
    <scope>NUCLEOTIDE SEQUENCE [LARGE SCALE GENOMIC DNA]</scope>
</reference>
<evidence type="ECO:0000313" key="2">
    <source>
        <dbReference type="Proteomes" id="UP000050794"/>
    </source>
</evidence>
<protein>
    <submittedName>
        <fullName evidence="3">Vacuolar protein sorting-associated protein</fullName>
    </submittedName>
</protein>
<keyword evidence="2" id="KW-1185">Reference proteome</keyword>
<gene>
    <name evidence="1" type="ORF">TCNE_LOCUS11828</name>
</gene>
<dbReference type="WBParaSite" id="TCNE_0001182801-mRNA-1">
    <property type="protein sequence ID" value="TCNE_0001182801-mRNA-1"/>
    <property type="gene ID" value="TCNE_0001182801"/>
</dbReference>
<dbReference type="EMBL" id="UYWY01021004">
    <property type="protein sequence ID" value="VDM43149.1"/>
    <property type="molecule type" value="Genomic_DNA"/>
</dbReference>
<accession>A0A183UTK8</accession>
<dbReference type="AlphaFoldDB" id="A0A183UTK8"/>
<name>A0A183UTK8_TOXCA</name>